<keyword evidence="1" id="KW-0175">Coiled coil</keyword>
<feature type="transmembrane region" description="Helical" evidence="2">
    <location>
        <begin position="18"/>
        <end position="36"/>
    </location>
</feature>
<accession>A0A1T4KZF6</accession>
<reference evidence="3 4" key="1">
    <citation type="submission" date="2017-02" db="EMBL/GenBank/DDBJ databases">
        <authorList>
            <person name="Peterson S.W."/>
        </authorList>
    </citation>
    <scope>NUCLEOTIDE SEQUENCE [LARGE SCALE GENOMIC DNA]</scope>
    <source>
        <strain evidence="3 4">DSM 15102</strain>
    </source>
</reference>
<organism evidence="3 4">
    <name type="scientific">Garciella nitratireducens DSM 15102</name>
    <dbReference type="NCBI Taxonomy" id="1121911"/>
    <lineage>
        <taxon>Bacteria</taxon>
        <taxon>Bacillati</taxon>
        <taxon>Bacillota</taxon>
        <taxon>Clostridia</taxon>
        <taxon>Eubacteriales</taxon>
        <taxon>Eubacteriaceae</taxon>
        <taxon>Garciella</taxon>
    </lineage>
</organism>
<name>A0A1T4KZF6_9FIRM</name>
<dbReference type="EMBL" id="FUWV01000003">
    <property type="protein sequence ID" value="SJZ47806.1"/>
    <property type="molecule type" value="Genomic_DNA"/>
</dbReference>
<keyword evidence="2" id="KW-0472">Membrane</keyword>
<evidence type="ECO:0000313" key="3">
    <source>
        <dbReference type="EMBL" id="SJZ47806.1"/>
    </source>
</evidence>
<keyword evidence="2" id="KW-0812">Transmembrane</keyword>
<proteinExistence type="predicted"/>
<keyword evidence="2" id="KW-1133">Transmembrane helix</keyword>
<keyword evidence="4" id="KW-1185">Reference proteome</keyword>
<evidence type="ECO:0000313" key="4">
    <source>
        <dbReference type="Proteomes" id="UP000196365"/>
    </source>
</evidence>
<protein>
    <submittedName>
        <fullName evidence="3">Uncharacterized protein</fullName>
    </submittedName>
</protein>
<dbReference type="AlphaFoldDB" id="A0A1T4KZF6"/>
<dbReference type="RefSeq" id="WP_200810741.1">
    <property type="nucleotide sequence ID" value="NZ_FUWV01000003.1"/>
</dbReference>
<sequence>MEEMKVDRKKRLFGKERIILIVIILTSFIVGQKLGYNNARMVLKDKKLTVQQIEKEISDLKEQKISKEEEFKKIEDRYQEAKSLIGQKEELEKNIKNLEKSIQEKKEEDSFLNTKLADKQKELEFLTNGIIQKKKEPRVLLAGEFIVGKDIPAGRYKIEPNNGSGNYFVNEGRKANIILGNQSNTMYLKEYILELDEGDSISATLSTKYTLIE</sequence>
<dbReference type="Proteomes" id="UP000196365">
    <property type="component" value="Unassembled WGS sequence"/>
</dbReference>
<evidence type="ECO:0000256" key="1">
    <source>
        <dbReference type="SAM" id="Coils"/>
    </source>
</evidence>
<feature type="coiled-coil region" evidence="1">
    <location>
        <begin position="36"/>
        <end position="136"/>
    </location>
</feature>
<gene>
    <name evidence="3" type="ORF">SAMN02745973_00747</name>
</gene>
<evidence type="ECO:0000256" key="2">
    <source>
        <dbReference type="SAM" id="Phobius"/>
    </source>
</evidence>